<comment type="caution">
    <text evidence="7">The sequence shown here is derived from an EMBL/GenBank/DDBJ whole genome shotgun (WGS) entry which is preliminary data.</text>
</comment>
<sequence>AGLLHLFGPGHEDASERTLVAPLADEVALQAKFKHETGRLQSQPVRVYTQYYFPKQATPKGVVICLHGIYAHSGGLTLLYEDLLNRGYVVGALDFRGFGRSAGRFGYIDVFSNYVDDVLAFLEATRVQFPGQKVFVIGISMGGLVLLHTLLRARHGLIDGSVLHAPPVLLADGVRPPAIVETVCRVLVKVLPKLPAIPTHGATRANSNEVASAVEASKQLDDLFYKGRLRLGTALNMLQATLDIQTQYHKIDTPFVLIHGDNDRVCAYAGSKRYGTLPTKDGPRRLFRGVSTMLGASLPAHALYFSVFESCKEKFGADSPEHTPIQSGAAGVIGTIMHDLVMTPMDAGAITNPLDVTKTRLQTQMMSLDDTLTCGGKVVQYRGFLDAFGQIYKHEGVAGFFRGVGPRVCVHAPSVAVSWTTFEVLKKLLGD</sequence>
<reference evidence="7 8" key="1">
    <citation type="submission" date="2018-08" db="EMBL/GenBank/DDBJ databases">
        <title>Aphanomyces genome sequencing and annotation.</title>
        <authorList>
            <person name="Minardi D."/>
            <person name="Oidtmann B."/>
            <person name="Van Der Giezen M."/>
            <person name="Studholme D.J."/>
        </authorList>
    </citation>
    <scope>NUCLEOTIDE SEQUENCE [LARGE SCALE GENOMIC DNA]</scope>
    <source>
        <strain evidence="7 8">197901</strain>
    </source>
</reference>
<evidence type="ECO:0000313" key="8">
    <source>
        <dbReference type="Proteomes" id="UP000266196"/>
    </source>
</evidence>
<feature type="repeat" description="Solcar" evidence="4">
    <location>
        <begin position="322"/>
        <end position="428"/>
    </location>
</feature>
<evidence type="ECO:0000259" key="6">
    <source>
        <dbReference type="Pfam" id="PF12146"/>
    </source>
</evidence>
<dbReference type="Pfam" id="PF00153">
    <property type="entry name" value="Mito_carr"/>
    <property type="match status" value="1"/>
</dbReference>
<keyword evidence="3 4" id="KW-0472">Membrane</keyword>
<feature type="domain" description="Serine aminopeptidase S33" evidence="6">
    <location>
        <begin position="58"/>
        <end position="281"/>
    </location>
</feature>
<feature type="non-terminal residue" evidence="7">
    <location>
        <position position="1"/>
    </location>
</feature>
<organism evidence="7 8">
    <name type="scientific">Aphanomyces astaci</name>
    <name type="common">Crayfish plague agent</name>
    <dbReference type="NCBI Taxonomy" id="112090"/>
    <lineage>
        <taxon>Eukaryota</taxon>
        <taxon>Sar</taxon>
        <taxon>Stramenopiles</taxon>
        <taxon>Oomycota</taxon>
        <taxon>Saprolegniomycetes</taxon>
        <taxon>Saprolegniales</taxon>
        <taxon>Verrucalvaceae</taxon>
        <taxon>Aphanomyces</taxon>
    </lineage>
</organism>
<dbReference type="PANTHER" id="PTHR11614">
    <property type="entry name" value="PHOSPHOLIPASE-RELATED"/>
    <property type="match status" value="1"/>
</dbReference>
<dbReference type="InterPro" id="IPR051044">
    <property type="entry name" value="MAG_DAG_Lipase"/>
</dbReference>
<keyword evidence="2 4" id="KW-0812">Transmembrane</keyword>
<dbReference type="VEuPathDB" id="FungiDB:H257_01908"/>
<comment type="subcellular location">
    <subcellularLocation>
        <location evidence="1">Membrane</location>
        <topology evidence="1">Multi-pass membrane protein</topology>
    </subcellularLocation>
</comment>
<dbReference type="VEuPathDB" id="FungiDB:H257_01925"/>
<gene>
    <name evidence="7" type="ORF">DYB31_010982</name>
</gene>
<dbReference type="InterPro" id="IPR023395">
    <property type="entry name" value="MCP_dom_sf"/>
</dbReference>
<dbReference type="InterPro" id="IPR022742">
    <property type="entry name" value="Hydrolase_4"/>
</dbReference>
<dbReference type="SUPFAM" id="SSF53474">
    <property type="entry name" value="alpha/beta-Hydrolases"/>
    <property type="match status" value="1"/>
</dbReference>
<dbReference type="GO" id="GO:0016020">
    <property type="term" value="C:membrane"/>
    <property type="evidence" value="ECO:0007669"/>
    <property type="project" value="UniProtKB-SubCell"/>
</dbReference>
<dbReference type="Gene3D" id="3.40.50.1820">
    <property type="entry name" value="alpha/beta hydrolase"/>
    <property type="match status" value="1"/>
</dbReference>
<keyword evidence="5" id="KW-0813">Transport</keyword>
<dbReference type="Proteomes" id="UP000266196">
    <property type="component" value="Unassembled WGS sequence"/>
</dbReference>
<dbReference type="PROSITE" id="PS50920">
    <property type="entry name" value="SOLCAR"/>
    <property type="match status" value="1"/>
</dbReference>
<evidence type="ECO:0000256" key="3">
    <source>
        <dbReference type="ARBA" id="ARBA00023136"/>
    </source>
</evidence>
<proteinExistence type="inferred from homology"/>
<comment type="similarity">
    <text evidence="5">Belongs to the mitochondrial carrier (TC 2.A.29) family.</text>
</comment>
<dbReference type="Gene3D" id="1.50.40.10">
    <property type="entry name" value="Mitochondrial carrier domain"/>
    <property type="match status" value="1"/>
</dbReference>
<accession>A0A397F1G7</accession>
<dbReference type="InterPro" id="IPR018108">
    <property type="entry name" value="MCP_transmembrane"/>
</dbReference>
<name>A0A397F1G7_APHAT</name>
<dbReference type="InterPro" id="IPR029058">
    <property type="entry name" value="AB_hydrolase_fold"/>
</dbReference>
<dbReference type="SUPFAM" id="SSF103506">
    <property type="entry name" value="Mitochondrial carrier"/>
    <property type="match status" value="1"/>
</dbReference>
<evidence type="ECO:0000256" key="5">
    <source>
        <dbReference type="RuleBase" id="RU000488"/>
    </source>
</evidence>
<evidence type="ECO:0000256" key="2">
    <source>
        <dbReference type="ARBA" id="ARBA00022692"/>
    </source>
</evidence>
<dbReference type="AlphaFoldDB" id="A0A397F1G7"/>
<dbReference type="EMBL" id="QUTE01010890">
    <property type="protein sequence ID" value="RHZ11770.1"/>
    <property type="molecule type" value="Genomic_DNA"/>
</dbReference>
<evidence type="ECO:0000256" key="1">
    <source>
        <dbReference type="ARBA" id="ARBA00004141"/>
    </source>
</evidence>
<evidence type="ECO:0000256" key="4">
    <source>
        <dbReference type="PROSITE-ProRule" id="PRU00282"/>
    </source>
</evidence>
<protein>
    <recommendedName>
        <fullName evidence="6">Serine aminopeptidase S33 domain-containing protein</fullName>
    </recommendedName>
</protein>
<evidence type="ECO:0000313" key="7">
    <source>
        <dbReference type="EMBL" id="RHZ11770.1"/>
    </source>
</evidence>
<dbReference type="Pfam" id="PF12146">
    <property type="entry name" value="Hydrolase_4"/>
    <property type="match status" value="1"/>
</dbReference>